<keyword evidence="1" id="KW-0812">Transmembrane</keyword>
<evidence type="ECO:0000313" key="3">
    <source>
        <dbReference type="Proteomes" id="UP000780875"/>
    </source>
</evidence>
<proteinExistence type="predicted"/>
<organism evidence="2 3">
    <name type="scientific">Nocardioides mangrovi</name>
    <dbReference type="NCBI Taxonomy" id="2874580"/>
    <lineage>
        <taxon>Bacteria</taxon>
        <taxon>Bacillati</taxon>
        <taxon>Actinomycetota</taxon>
        <taxon>Actinomycetes</taxon>
        <taxon>Propionibacteriales</taxon>
        <taxon>Nocardioidaceae</taxon>
        <taxon>Nocardioides</taxon>
    </lineage>
</organism>
<dbReference type="Proteomes" id="UP000780875">
    <property type="component" value="Unassembled WGS sequence"/>
</dbReference>
<reference evidence="2 3" key="1">
    <citation type="submission" date="2021-09" db="EMBL/GenBank/DDBJ databases">
        <title>Whole genome sequence of Nocardioides sp. GBK3QG-3.</title>
        <authorList>
            <person name="Tuo L."/>
        </authorList>
    </citation>
    <scope>NUCLEOTIDE SEQUENCE [LARGE SCALE GENOMIC DNA]</scope>
    <source>
        <strain evidence="2 3">GBK3QG-3</strain>
    </source>
</reference>
<sequence length="92" mass="9656">MREARWIVVLLGFLVACLLVAALVSGSPVGVGGAVVASAAPVCWWRGDRARDRGARTGDRTAYLAEFAWSVVAVCLLGTGYAVLVLALSHGW</sequence>
<keyword evidence="1" id="KW-0472">Membrane</keyword>
<evidence type="ECO:0000313" key="2">
    <source>
        <dbReference type="EMBL" id="MBZ5737907.1"/>
    </source>
</evidence>
<comment type="caution">
    <text evidence="2">The sequence shown here is derived from an EMBL/GenBank/DDBJ whole genome shotgun (WGS) entry which is preliminary data.</text>
</comment>
<gene>
    <name evidence="2" type="ORF">K8U61_07025</name>
</gene>
<protein>
    <submittedName>
        <fullName evidence="2">Uncharacterized protein</fullName>
    </submittedName>
</protein>
<dbReference type="RefSeq" id="WP_224122284.1">
    <property type="nucleotide sequence ID" value="NZ_JAIQZJ010000003.1"/>
</dbReference>
<feature type="transmembrane region" description="Helical" evidence="1">
    <location>
        <begin position="63"/>
        <end position="88"/>
    </location>
</feature>
<dbReference type="EMBL" id="JAIQZJ010000003">
    <property type="protein sequence ID" value="MBZ5737907.1"/>
    <property type="molecule type" value="Genomic_DNA"/>
</dbReference>
<accession>A0ABS7UB76</accession>
<keyword evidence="3" id="KW-1185">Reference proteome</keyword>
<name>A0ABS7UB76_9ACTN</name>
<evidence type="ECO:0000256" key="1">
    <source>
        <dbReference type="SAM" id="Phobius"/>
    </source>
</evidence>
<dbReference type="PROSITE" id="PS51257">
    <property type="entry name" value="PROKAR_LIPOPROTEIN"/>
    <property type="match status" value="1"/>
</dbReference>
<keyword evidence="1" id="KW-1133">Transmembrane helix</keyword>